<dbReference type="EMBL" id="PRDS01000009">
    <property type="protein sequence ID" value="PPB79789.1"/>
    <property type="molecule type" value="Genomic_DNA"/>
</dbReference>
<proteinExistence type="predicted"/>
<name>A0A2S5JEG5_9RHOB</name>
<accession>A0A2S5JEG5</accession>
<evidence type="ECO:0000313" key="2">
    <source>
        <dbReference type="Proteomes" id="UP000239736"/>
    </source>
</evidence>
<keyword evidence="2" id="KW-1185">Reference proteome</keyword>
<evidence type="ECO:0000313" key="1">
    <source>
        <dbReference type="EMBL" id="PPB79789.1"/>
    </source>
</evidence>
<dbReference type="AlphaFoldDB" id="A0A2S5JEG5"/>
<dbReference type="OrthoDB" id="10005261at2"/>
<comment type="caution">
    <text evidence="1">The sequence shown here is derived from an EMBL/GenBank/DDBJ whole genome shotgun (WGS) entry which is preliminary data.</text>
</comment>
<organism evidence="1 2">
    <name type="scientific">Albidovulum inexpectatum</name>
    <dbReference type="NCBI Taxonomy" id="196587"/>
    <lineage>
        <taxon>Bacteria</taxon>
        <taxon>Pseudomonadati</taxon>
        <taxon>Pseudomonadota</taxon>
        <taxon>Alphaproteobacteria</taxon>
        <taxon>Rhodobacterales</taxon>
        <taxon>Paracoccaceae</taxon>
        <taxon>Albidovulum</taxon>
    </lineage>
</organism>
<reference evidence="1 2" key="1">
    <citation type="submission" date="2018-01" db="EMBL/GenBank/DDBJ databases">
        <title>Genomic Encyclopedia of Archaeal and Bacterial Type Strains, Phase II (KMG-II): from individual species to whole genera.</title>
        <authorList>
            <person name="Goeker M."/>
        </authorList>
    </citation>
    <scope>NUCLEOTIDE SEQUENCE [LARGE SCALE GENOMIC DNA]</scope>
    <source>
        <strain evidence="1 2">DSM 12048</strain>
    </source>
</reference>
<dbReference type="Proteomes" id="UP000239736">
    <property type="component" value="Unassembled WGS sequence"/>
</dbReference>
<dbReference type="RefSeq" id="WP_104072301.1">
    <property type="nucleotide sequence ID" value="NZ_PRDS01000009.1"/>
</dbReference>
<gene>
    <name evidence="1" type="ORF">LV82_02580</name>
</gene>
<protein>
    <submittedName>
        <fullName evidence="1">Uncharacterized protein</fullName>
    </submittedName>
</protein>
<sequence>MNNAEWIDSLRDRRGIDLTIGDCAEIEKMLANGDLRHVDGAFVTALADLADLGRAEYRGATIKRERSDAYRVSFDGDEWVEDSAIATLFAIEERMRRERLTVISSGTLSALRAKGGV</sequence>